<evidence type="ECO:0000256" key="6">
    <source>
        <dbReference type="ARBA" id="ARBA00023136"/>
    </source>
</evidence>
<keyword evidence="6 7" id="KW-0472">Membrane</keyword>
<keyword evidence="11" id="KW-1185">Reference proteome</keyword>
<evidence type="ECO:0000259" key="8">
    <source>
        <dbReference type="PROSITE" id="PS50893"/>
    </source>
</evidence>
<evidence type="ECO:0000256" key="5">
    <source>
        <dbReference type="ARBA" id="ARBA00022989"/>
    </source>
</evidence>
<evidence type="ECO:0000256" key="1">
    <source>
        <dbReference type="ARBA" id="ARBA00004651"/>
    </source>
</evidence>
<feature type="domain" description="ABC transporter" evidence="8">
    <location>
        <begin position="333"/>
        <end position="570"/>
    </location>
</feature>
<dbReference type="Pfam" id="PF00664">
    <property type="entry name" value="ABC_membrane"/>
    <property type="match status" value="1"/>
</dbReference>
<protein>
    <submittedName>
        <fullName evidence="10">ABC transporter ATP-binding protein</fullName>
    </submittedName>
</protein>
<dbReference type="InterPro" id="IPR027417">
    <property type="entry name" value="P-loop_NTPase"/>
</dbReference>
<proteinExistence type="predicted"/>
<accession>A0ABS0ZEA7</accession>
<dbReference type="PROSITE" id="PS50893">
    <property type="entry name" value="ABC_TRANSPORTER_2"/>
    <property type="match status" value="1"/>
</dbReference>
<comment type="caution">
    <text evidence="10">The sequence shown here is derived from an EMBL/GenBank/DDBJ whole genome shotgun (WGS) entry which is preliminary data.</text>
</comment>
<keyword evidence="4 10" id="KW-0067">ATP-binding</keyword>
<evidence type="ECO:0000259" key="9">
    <source>
        <dbReference type="PROSITE" id="PS50929"/>
    </source>
</evidence>
<dbReference type="Gene3D" id="3.40.50.300">
    <property type="entry name" value="P-loop containing nucleotide triphosphate hydrolases"/>
    <property type="match status" value="1"/>
</dbReference>
<dbReference type="EMBL" id="JAEMUH010000015">
    <property type="protein sequence ID" value="MBJ7552020.1"/>
    <property type="molecule type" value="Genomic_DNA"/>
</dbReference>
<dbReference type="InterPro" id="IPR039421">
    <property type="entry name" value="Type_1_exporter"/>
</dbReference>
<name>A0ABS0ZEA7_9GAMM</name>
<dbReference type="PANTHER" id="PTHR43394">
    <property type="entry name" value="ATP-DEPENDENT PERMEASE MDL1, MITOCHONDRIAL"/>
    <property type="match status" value="1"/>
</dbReference>
<dbReference type="PROSITE" id="PS50929">
    <property type="entry name" value="ABC_TM1F"/>
    <property type="match status" value="1"/>
</dbReference>
<dbReference type="InterPro" id="IPR036640">
    <property type="entry name" value="ABC1_TM_sf"/>
</dbReference>
<dbReference type="InterPro" id="IPR003439">
    <property type="entry name" value="ABC_transporter-like_ATP-bd"/>
</dbReference>
<dbReference type="InterPro" id="IPR011527">
    <property type="entry name" value="ABC1_TM_dom"/>
</dbReference>
<evidence type="ECO:0000256" key="2">
    <source>
        <dbReference type="ARBA" id="ARBA00022692"/>
    </source>
</evidence>
<dbReference type="Gene3D" id="1.20.1560.10">
    <property type="entry name" value="ABC transporter type 1, transmembrane domain"/>
    <property type="match status" value="1"/>
</dbReference>
<evidence type="ECO:0000256" key="7">
    <source>
        <dbReference type="SAM" id="Phobius"/>
    </source>
</evidence>
<comment type="subcellular location">
    <subcellularLocation>
        <location evidence="1">Cell membrane</location>
        <topology evidence="1">Multi-pass membrane protein</topology>
    </subcellularLocation>
</comment>
<keyword evidence="3" id="KW-0547">Nucleotide-binding</keyword>
<sequence length="593" mass="64679">MNAFIWKLAIPIWKEVLLSTLLNVAITVCYLAQAMCLANLVIGLFFDTQATSNTSWAVLFLGATFIRIIVMALYELSALRTGRITKTRLHTQLIPKALSLHNHATGELVSTIVPGVNALESYYSRYIPAVGGALFGTALVLGVIVSFDWLSALILALCGIAIPIVDRVWLKVCRPEASQLIKAMGSFASAMLDSLQGITTLKSLNASDQRRSLLAEKAAILRQQAMIILYGTLMRNFATSFIGLGAMAFVIILGCFRFQNGEINVGALISLLFLVREVFRPIDKLDKTFHTAWAANSAAKPIYELLSQSDKNQPDNTPTKNSAGSLSPLHHDIVFSDVSFTWDQTQNGEPVLKDLNLSIKENEFVAIVGPSGAGKSTLSSLLMRFNTPQEGKITIGDIDLQSLTEPDTRALMSCVFQDTWLFHGSIEDNLRIAAPNVSLAAIHHAAKQANIHEFIMILPDGYQTQIGERGSTLSGGQKQRLAFARACLKNAPIFILDEATASLDAENESVIQASLKTFAGKKTLIVIAHRLSTIQQADRILVLDKGRLVESGSHNTLISKGGLYSSLFQQQSQANRDDAQLTQRTSQYASTNP</sequence>
<organism evidence="10 11">
    <name type="scientific">Marinomonas ostreistagni</name>
    <dbReference type="NCBI Taxonomy" id="359209"/>
    <lineage>
        <taxon>Bacteria</taxon>
        <taxon>Pseudomonadati</taxon>
        <taxon>Pseudomonadota</taxon>
        <taxon>Gammaproteobacteria</taxon>
        <taxon>Oceanospirillales</taxon>
        <taxon>Oceanospirillaceae</taxon>
        <taxon>Marinomonas</taxon>
    </lineage>
</organism>
<feature type="transmembrane region" description="Helical" evidence="7">
    <location>
        <begin position="150"/>
        <end position="170"/>
    </location>
</feature>
<feature type="transmembrane region" description="Helical" evidence="7">
    <location>
        <begin position="58"/>
        <end position="79"/>
    </location>
</feature>
<gene>
    <name evidence="10" type="ORF">JHD44_15125</name>
</gene>
<reference evidence="10 11" key="1">
    <citation type="submission" date="2020-12" db="EMBL/GenBank/DDBJ databases">
        <title>Comparative genome analysis of fungal antagonists Marinomonas ostreistagni 398 and M. spartinae 468.</title>
        <authorList>
            <person name="Fields J.L."/>
            <person name="Mavrodi O.V."/>
            <person name="Biber P.D."/>
            <person name="Indest K.J."/>
            <person name="Mavrodi D.V."/>
        </authorList>
    </citation>
    <scope>NUCLEOTIDE SEQUENCE [LARGE SCALE GENOMIC DNA]</scope>
    <source>
        <strain evidence="10 11">USM7</strain>
    </source>
</reference>
<evidence type="ECO:0000313" key="10">
    <source>
        <dbReference type="EMBL" id="MBJ7552020.1"/>
    </source>
</evidence>
<dbReference type="SMART" id="SM00382">
    <property type="entry name" value="AAA"/>
    <property type="match status" value="1"/>
</dbReference>
<dbReference type="PANTHER" id="PTHR43394:SF1">
    <property type="entry name" value="ATP-BINDING CASSETTE SUB-FAMILY B MEMBER 10, MITOCHONDRIAL"/>
    <property type="match status" value="1"/>
</dbReference>
<keyword evidence="2 7" id="KW-0812">Transmembrane</keyword>
<evidence type="ECO:0000256" key="3">
    <source>
        <dbReference type="ARBA" id="ARBA00022741"/>
    </source>
</evidence>
<evidence type="ECO:0000313" key="11">
    <source>
        <dbReference type="Proteomes" id="UP000598488"/>
    </source>
</evidence>
<dbReference type="SUPFAM" id="SSF52540">
    <property type="entry name" value="P-loop containing nucleoside triphosphate hydrolases"/>
    <property type="match status" value="1"/>
</dbReference>
<dbReference type="GO" id="GO:0005524">
    <property type="term" value="F:ATP binding"/>
    <property type="evidence" value="ECO:0007669"/>
    <property type="project" value="UniProtKB-KW"/>
</dbReference>
<feature type="transmembrane region" description="Helical" evidence="7">
    <location>
        <begin position="126"/>
        <end position="144"/>
    </location>
</feature>
<dbReference type="Pfam" id="PF00005">
    <property type="entry name" value="ABC_tran"/>
    <property type="match status" value="1"/>
</dbReference>
<dbReference type="Proteomes" id="UP000598488">
    <property type="component" value="Unassembled WGS sequence"/>
</dbReference>
<dbReference type="SUPFAM" id="SSF90123">
    <property type="entry name" value="ABC transporter transmembrane region"/>
    <property type="match status" value="1"/>
</dbReference>
<feature type="transmembrane region" description="Helical" evidence="7">
    <location>
        <begin position="21"/>
        <end position="46"/>
    </location>
</feature>
<evidence type="ECO:0000256" key="4">
    <source>
        <dbReference type="ARBA" id="ARBA00022840"/>
    </source>
</evidence>
<dbReference type="InterPro" id="IPR003593">
    <property type="entry name" value="AAA+_ATPase"/>
</dbReference>
<feature type="domain" description="ABC transmembrane type-1" evidence="9">
    <location>
        <begin position="17"/>
        <end position="285"/>
    </location>
</feature>
<dbReference type="RefSeq" id="WP_199463606.1">
    <property type="nucleotide sequence ID" value="NZ_JAEMUH010000015.1"/>
</dbReference>
<keyword evidence="5 7" id="KW-1133">Transmembrane helix</keyword>
<feature type="transmembrane region" description="Helical" evidence="7">
    <location>
        <begin position="227"/>
        <end position="251"/>
    </location>
</feature>